<evidence type="ECO:0000256" key="6">
    <source>
        <dbReference type="ARBA" id="ARBA00022598"/>
    </source>
</evidence>
<comment type="catalytic activity">
    <reaction evidence="11">
        <text>N(6)-biotinyl-L-lysyl-[protein] + hydrogencarbonate + ATP = N(6)-carboxybiotinyl-L-lysyl-[protein] + ADP + phosphate + H(+)</text>
        <dbReference type="Rhea" id="RHEA:13501"/>
        <dbReference type="Rhea" id="RHEA-COMP:10505"/>
        <dbReference type="Rhea" id="RHEA-COMP:10506"/>
        <dbReference type="ChEBI" id="CHEBI:15378"/>
        <dbReference type="ChEBI" id="CHEBI:17544"/>
        <dbReference type="ChEBI" id="CHEBI:30616"/>
        <dbReference type="ChEBI" id="CHEBI:43474"/>
        <dbReference type="ChEBI" id="CHEBI:83144"/>
        <dbReference type="ChEBI" id="CHEBI:83145"/>
        <dbReference type="ChEBI" id="CHEBI:456216"/>
        <dbReference type="EC" id="6.3.4.14"/>
    </reaction>
</comment>
<dbReference type="InterPro" id="IPR005479">
    <property type="entry name" value="CPAse_ATP-bd"/>
</dbReference>
<keyword evidence="6" id="KW-0436">Ligase</keyword>
<evidence type="ECO:0000256" key="5">
    <source>
        <dbReference type="ARBA" id="ARBA00017242"/>
    </source>
</evidence>
<dbReference type="FunFam" id="3.40.50.20:FF:000010">
    <property type="entry name" value="Propionyl-CoA carboxylase subunit alpha"/>
    <property type="match status" value="1"/>
</dbReference>
<dbReference type="FunFam" id="2.40.50.100:FF:000003">
    <property type="entry name" value="Acetyl-CoA carboxylase biotin carboxyl carrier protein"/>
    <property type="match status" value="1"/>
</dbReference>
<dbReference type="Pfam" id="PF02785">
    <property type="entry name" value="Biotin_carb_C"/>
    <property type="match status" value="1"/>
</dbReference>
<sequence>MKRFNSILIANRGEIACRVIRTAKQLGYRTIAVYSDADAIAPHVQLADEAVRIGPGPVGESYLLPERILEAAAASGAESIHPGYGFLSENAAFAEAVEAAGLVFIGPSAEAIEVMGNKAESKRRMIAAGVPCVPGYEGHDQSDETLLAEGAKIPLPLMVKAAAGGGGRGMRLVYDQADLANAIKLARAEAESAFGSGELILEQAIIQPRHVEIQVFADSFGNTVHLGERDCSVQRRHQKVIEEAPCPIMTSELREQMGRSAIDAAKSVHYRGAGTVEFLLESSGAFYFLEMNTRLQVEHPVTELITGLDLVALQIAVAQGELLGLEQADIKLEGHAIEVRLYTEDPSQDFLPASGPVELWQPATGVGVRIDSGICSGQGISPFYDPMVAKVIGYGPTREVARLRLIAALKETVLFGTTNNLRFLTQCLEKQQFIDGLSTTAFIAEEFSDTDLADPLPAFADAAVAAVLALQLEHRGLFQRALGVSEKLKNWTSASPLVSRKQYQFDDLIYDLCISPEGKEGYRVSAMDTGESRTVVVTLVELKDTRVDLLFDGKRLTATYKTPKKGQLYCSIEGRSAFFKDLIILDGLVDEAVGGGRVIAPMHGLLLDVLVAPGDQVVKGQVLAVLEAMKMHYEITAEIDGSVTEVSAVTGSQVATDDLLIEIAAHEDSVE</sequence>
<dbReference type="Pfam" id="PF00289">
    <property type="entry name" value="Biotin_carb_N"/>
    <property type="match status" value="1"/>
</dbReference>
<evidence type="ECO:0000256" key="7">
    <source>
        <dbReference type="ARBA" id="ARBA00022741"/>
    </source>
</evidence>
<dbReference type="PANTHER" id="PTHR18866">
    <property type="entry name" value="CARBOXYLASE:PYRUVATE/ACETYL-COA/PROPIONYL-COA CARBOXYLASE"/>
    <property type="match status" value="1"/>
</dbReference>
<organism evidence="16 17">
    <name type="scientific">gamma proteobacterium HTCC2207</name>
    <dbReference type="NCBI Taxonomy" id="314287"/>
    <lineage>
        <taxon>Bacteria</taxon>
        <taxon>Pseudomonadati</taxon>
        <taxon>Pseudomonadota</taxon>
        <taxon>Gammaproteobacteria</taxon>
        <taxon>Cellvibrionales</taxon>
        <taxon>Porticoccaceae</taxon>
        <taxon>SAR92 clade</taxon>
    </lineage>
</organism>
<dbReference type="InterPro" id="IPR005482">
    <property type="entry name" value="Biotin_COase_C"/>
</dbReference>
<dbReference type="CDD" id="cd06850">
    <property type="entry name" value="biotinyl_domain"/>
    <property type="match status" value="1"/>
</dbReference>
<dbReference type="Gene3D" id="2.40.50.100">
    <property type="match status" value="1"/>
</dbReference>
<dbReference type="SUPFAM" id="SSF52440">
    <property type="entry name" value="PreATP-grasp domain"/>
    <property type="match status" value="1"/>
</dbReference>
<dbReference type="Proteomes" id="UP000005555">
    <property type="component" value="Unassembled WGS sequence"/>
</dbReference>
<dbReference type="GO" id="GO:0004075">
    <property type="term" value="F:biotin carboxylase activity"/>
    <property type="evidence" value="ECO:0007669"/>
    <property type="project" value="UniProtKB-EC"/>
</dbReference>
<dbReference type="InterPro" id="IPR011764">
    <property type="entry name" value="Biotin_carboxylation_dom"/>
</dbReference>
<accession>Q1YPH9</accession>
<comment type="pathway">
    <text evidence="3">Lipid metabolism; malonyl-CoA biosynthesis; malonyl-CoA from acetyl-CoA: step 1/1.</text>
</comment>
<dbReference type="InterPro" id="IPR011761">
    <property type="entry name" value="ATP-grasp"/>
</dbReference>
<reference evidence="16 17" key="1">
    <citation type="submission" date="2006-03" db="EMBL/GenBank/DDBJ databases">
        <authorList>
            <person name="Giovannoni S.J."/>
            <person name="Cho J.-C."/>
            <person name="Ferriera S."/>
            <person name="Johnson J."/>
            <person name="Kravitz S."/>
            <person name="Halpern A."/>
            <person name="Remington K."/>
            <person name="Beeson K."/>
            <person name="Tran B."/>
            <person name="Rogers Y.-H."/>
            <person name="Friedman R."/>
            <person name="Venter J.C."/>
        </authorList>
    </citation>
    <scope>NUCLEOTIDE SEQUENCE [LARGE SCALE GENOMIC DNA]</scope>
    <source>
        <strain evidence="16 17">HTCC2207</strain>
    </source>
</reference>
<evidence type="ECO:0000256" key="8">
    <source>
        <dbReference type="ARBA" id="ARBA00022840"/>
    </source>
</evidence>
<evidence type="ECO:0000259" key="14">
    <source>
        <dbReference type="PROSITE" id="PS50975"/>
    </source>
</evidence>
<dbReference type="Pfam" id="PF02786">
    <property type="entry name" value="CPSase_L_D2"/>
    <property type="match status" value="1"/>
</dbReference>
<dbReference type="InterPro" id="IPR011054">
    <property type="entry name" value="Rudment_hybrid_motif"/>
</dbReference>
<evidence type="ECO:0000256" key="4">
    <source>
        <dbReference type="ARBA" id="ARBA00011750"/>
    </source>
</evidence>
<evidence type="ECO:0000259" key="13">
    <source>
        <dbReference type="PROSITE" id="PS50968"/>
    </source>
</evidence>
<keyword evidence="7 12" id="KW-0547">Nucleotide-binding</keyword>
<dbReference type="SMART" id="SM00878">
    <property type="entry name" value="Biotin_carb_C"/>
    <property type="match status" value="1"/>
</dbReference>
<protein>
    <recommendedName>
        <fullName evidence="5">Biotin carboxylase</fullName>
    </recommendedName>
    <alternativeName>
        <fullName evidence="10">Acetyl-coenzyme A carboxylase biotin carboxylase subunit A</fullName>
    </alternativeName>
</protein>
<evidence type="ECO:0000256" key="3">
    <source>
        <dbReference type="ARBA" id="ARBA00004956"/>
    </source>
</evidence>
<dbReference type="HOGENOM" id="CLU_000395_3_1_6"/>
<dbReference type="InterPro" id="IPR000089">
    <property type="entry name" value="Biotin_lipoyl"/>
</dbReference>
<dbReference type="PANTHER" id="PTHR18866:SF33">
    <property type="entry name" value="METHYLCROTONOYL-COA CARBOXYLASE SUBUNIT ALPHA, MITOCHONDRIAL-RELATED"/>
    <property type="match status" value="1"/>
</dbReference>
<evidence type="ECO:0000256" key="9">
    <source>
        <dbReference type="ARBA" id="ARBA00023267"/>
    </source>
</evidence>
<evidence type="ECO:0000256" key="1">
    <source>
        <dbReference type="ARBA" id="ARBA00001953"/>
    </source>
</evidence>
<name>Q1YPH9_9GAMM</name>
<keyword evidence="8 12" id="KW-0067">ATP-binding</keyword>
<gene>
    <name evidence="16" type="ORF">GB2207_00980</name>
</gene>
<proteinExistence type="predicted"/>
<dbReference type="SUPFAM" id="SSF51230">
    <property type="entry name" value="Single hybrid motif"/>
    <property type="match status" value="1"/>
</dbReference>
<feature type="domain" description="Lipoyl-binding" evidence="13">
    <location>
        <begin position="588"/>
        <end position="664"/>
    </location>
</feature>
<dbReference type="InterPro" id="IPR050856">
    <property type="entry name" value="Biotin_carboxylase_complex"/>
</dbReference>
<dbReference type="InterPro" id="IPR005481">
    <property type="entry name" value="BC-like_N"/>
</dbReference>
<dbReference type="PROSITE" id="PS00188">
    <property type="entry name" value="BIOTIN"/>
    <property type="match status" value="1"/>
</dbReference>
<dbReference type="InterPro" id="IPR016185">
    <property type="entry name" value="PreATP-grasp_dom_sf"/>
</dbReference>
<dbReference type="Gene3D" id="3.30.470.20">
    <property type="entry name" value="ATP-grasp fold, B domain"/>
    <property type="match status" value="1"/>
</dbReference>
<comment type="function">
    <text evidence="2">This protein is a component of the acetyl coenzyme A carboxylase complex; first, biotin carboxylase catalyzes the carboxylation of the carrier protein and then the transcarboxylase transfers the carboxyl group to form malonyl-CoA.</text>
</comment>
<dbReference type="FunFam" id="3.30.470.20:FF:000028">
    <property type="entry name" value="Methylcrotonoyl-CoA carboxylase subunit alpha, mitochondrial"/>
    <property type="match status" value="1"/>
</dbReference>
<feature type="domain" description="ATP-grasp" evidence="14">
    <location>
        <begin position="122"/>
        <end position="319"/>
    </location>
</feature>
<dbReference type="InterPro" id="IPR001882">
    <property type="entry name" value="Biotin_BS"/>
</dbReference>
<dbReference type="Pfam" id="PF00364">
    <property type="entry name" value="Biotin_lipoyl"/>
    <property type="match status" value="1"/>
</dbReference>
<dbReference type="InterPro" id="IPR011053">
    <property type="entry name" value="Single_hybrid_motif"/>
</dbReference>
<evidence type="ECO:0000256" key="12">
    <source>
        <dbReference type="PROSITE-ProRule" id="PRU00409"/>
    </source>
</evidence>
<evidence type="ECO:0000256" key="11">
    <source>
        <dbReference type="ARBA" id="ARBA00048600"/>
    </source>
</evidence>
<keyword evidence="17" id="KW-1185">Reference proteome</keyword>
<dbReference type="GO" id="GO:0005524">
    <property type="term" value="F:ATP binding"/>
    <property type="evidence" value="ECO:0007669"/>
    <property type="project" value="UniProtKB-UniRule"/>
</dbReference>
<dbReference type="STRING" id="314287.GB2207_00980"/>
<dbReference type="OrthoDB" id="9763189at2"/>
<evidence type="ECO:0000256" key="2">
    <source>
        <dbReference type="ARBA" id="ARBA00003761"/>
    </source>
</evidence>
<dbReference type="PROSITE" id="PS00867">
    <property type="entry name" value="CPSASE_2"/>
    <property type="match status" value="1"/>
</dbReference>
<dbReference type="PROSITE" id="PS50979">
    <property type="entry name" value="BC"/>
    <property type="match status" value="1"/>
</dbReference>
<comment type="cofactor">
    <cofactor evidence="1">
        <name>biotin</name>
        <dbReference type="ChEBI" id="CHEBI:57586"/>
    </cofactor>
</comment>
<keyword evidence="9" id="KW-0092">Biotin</keyword>
<dbReference type="eggNOG" id="COG4770">
    <property type="taxonomic scope" value="Bacteria"/>
</dbReference>
<evidence type="ECO:0000256" key="10">
    <source>
        <dbReference type="ARBA" id="ARBA00033786"/>
    </source>
</evidence>
<dbReference type="SUPFAM" id="SSF56059">
    <property type="entry name" value="Glutathione synthetase ATP-binding domain-like"/>
    <property type="match status" value="1"/>
</dbReference>
<comment type="caution">
    <text evidence="16">The sequence shown here is derived from an EMBL/GenBank/DDBJ whole genome shotgun (WGS) entry which is preliminary data.</text>
</comment>
<dbReference type="PROSITE" id="PS50975">
    <property type="entry name" value="ATP_GRASP"/>
    <property type="match status" value="1"/>
</dbReference>
<dbReference type="EMBL" id="AAPI01000009">
    <property type="protein sequence ID" value="EAS46192.1"/>
    <property type="molecule type" value="Genomic_DNA"/>
</dbReference>
<dbReference type="GO" id="GO:0046872">
    <property type="term" value="F:metal ion binding"/>
    <property type="evidence" value="ECO:0007669"/>
    <property type="project" value="InterPro"/>
</dbReference>
<evidence type="ECO:0000313" key="17">
    <source>
        <dbReference type="Proteomes" id="UP000005555"/>
    </source>
</evidence>
<dbReference type="AlphaFoldDB" id="Q1YPH9"/>
<evidence type="ECO:0000313" key="16">
    <source>
        <dbReference type="EMBL" id="EAS46192.1"/>
    </source>
</evidence>
<dbReference type="PROSITE" id="PS50968">
    <property type="entry name" value="BIOTINYL_LIPOYL"/>
    <property type="match status" value="1"/>
</dbReference>
<feature type="domain" description="Biotin carboxylation" evidence="15">
    <location>
        <begin position="3"/>
        <end position="448"/>
    </location>
</feature>
<comment type="subunit">
    <text evidence="4">Acetyl-CoA carboxylase is a heterohexamer of biotin carboxyl carrier protein, biotin carboxylase and the two subunits of carboxyl transferase in a 2:2 complex.</text>
</comment>
<dbReference type="SUPFAM" id="SSF51246">
    <property type="entry name" value="Rudiment single hybrid motif"/>
    <property type="match status" value="1"/>
</dbReference>
<evidence type="ECO:0000259" key="15">
    <source>
        <dbReference type="PROSITE" id="PS50979"/>
    </source>
</evidence>